<protein>
    <recommendedName>
        <fullName evidence="7">Rhodopsin domain-containing protein</fullName>
    </recommendedName>
</protein>
<keyword evidence="2 6" id="KW-0812">Transmembrane</keyword>
<dbReference type="InterPro" id="IPR052337">
    <property type="entry name" value="SAT4-like"/>
</dbReference>
<feature type="domain" description="Rhodopsin" evidence="7">
    <location>
        <begin position="22"/>
        <end position="282"/>
    </location>
</feature>
<evidence type="ECO:0000256" key="4">
    <source>
        <dbReference type="ARBA" id="ARBA00023136"/>
    </source>
</evidence>
<feature type="non-terminal residue" evidence="8">
    <location>
        <position position="290"/>
    </location>
</feature>
<feature type="transmembrane region" description="Helical" evidence="6">
    <location>
        <begin position="181"/>
        <end position="204"/>
    </location>
</feature>
<comment type="subcellular location">
    <subcellularLocation>
        <location evidence="1">Membrane</location>
        <topology evidence="1">Multi-pass membrane protein</topology>
    </subcellularLocation>
</comment>
<sequence length="290" mass="32956">PGAILVLVGFTLSAFSTLLVAIRFYSRYFLMRMTSLSDYIMLCALLVTWGNTVLNYYQVDFRQDSRLARVENDPDSPTVRAAVAGTLVTWFIYRPSYVVSLSLVKLSVLSFYRVFSTARTNFRRTVNTLIIFTILYTISMIITSIFQCIPISQAFSVQASYTQIPGRNGGSRPKCYRPTNFWIFQGAVNFLTDILILLLPLPMVLMLQGIPPRKRFGLFCIFSVGMLAIAASAVRMWILVIWGKSVRSQNRYGTELLIWGQIEVNSGIVSASAPFLMPLFRRKSKERRQE</sequence>
<keyword evidence="4 6" id="KW-0472">Membrane</keyword>
<dbReference type="AlphaFoldDB" id="A0A6A6E250"/>
<evidence type="ECO:0000313" key="9">
    <source>
        <dbReference type="Proteomes" id="UP000800200"/>
    </source>
</evidence>
<feature type="transmembrane region" description="Helical" evidence="6">
    <location>
        <begin position="127"/>
        <end position="146"/>
    </location>
</feature>
<dbReference type="GO" id="GO:0016020">
    <property type="term" value="C:membrane"/>
    <property type="evidence" value="ECO:0007669"/>
    <property type="project" value="UniProtKB-SubCell"/>
</dbReference>
<gene>
    <name evidence="8" type="ORF">K469DRAFT_458484</name>
</gene>
<keyword evidence="3 6" id="KW-1133">Transmembrane helix</keyword>
<organism evidence="8 9">
    <name type="scientific">Zopfia rhizophila CBS 207.26</name>
    <dbReference type="NCBI Taxonomy" id="1314779"/>
    <lineage>
        <taxon>Eukaryota</taxon>
        <taxon>Fungi</taxon>
        <taxon>Dikarya</taxon>
        <taxon>Ascomycota</taxon>
        <taxon>Pezizomycotina</taxon>
        <taxon>Dothideomycetes</taxon>
        <taxon>Dothideomycetes incertae sedis</taxon>
        <taxon>Zopfiaceae</taxon>
        <taxon>Zopfia</taxon>
    </lineage>
</organism>
<proteinExistence type="inferred from homology"/>
<evidence type="ECO:0000256" key="6">
    <source>
        <dbReference type="SAM" id="Phobius"/>
    </source>
</evidence>
<reference evidence="8" key="1">
    <citation type="journal article" date="2020" name="Stud. Mycol.">
        <title>101 Dothideomycetes genomes: a test case for predicting lifestyles and emergence of pathogens.</title>
        <authorList>
            <person name="Haridas S."/>
            <person name="Albert R."/>
            <person name="Binder M."/>
            <person name="Bloem J."/>
            <person name="Labutti K."/>
            <person name="Salamov A."/>
            <person name="Andreopoulos B."/>
            <person name="Baker S."/>
            <person name="Barry K."/>
            <person name="Bills G."/>
            <person name="Bluhm B."/>
            <person name="Cannon C."/>
            <person name="Castanera R."/>
            <person name="Culley D."/>
            <person name="Daum C."/>
            <person name="Ezra D."/>
            <person name="Gonzalez J."/>
            <person name="Henrissat B."/>
            <person name="Kuo A."/>
            <person name="Liang C."/>
            <person name="Lipzen A."/>
            <person name="Lutzoni F."/>
            <person name="Magnuson J."/>
            <person name="Mondo S."/>
            <person name="Nolan M."/>
            <person name="Ohm R."/>
            <person name="Pangilinan J."/>
            <person name="Park H.-J."/>
            <person name="Ramirez L."/>
            <person name="Alfaro M."/>
            <person name="Sun H."/>
            <person name="Tritt A."/>
            <person name="Yoshinaga Y."/>
            <person name="Zwiers L.-H."/>
            <person name="Turgeon B."/>
            <person name="Goodwin S."/>
            <person name="Spatafora J."/>
            <person name="Crous P."/>
            <person name="Grigoriev I."/>
        </authorList>
    </citation>
    <scope>NUCLEOTIDE SEQUENCE</scope>
    <source>
        <strain evidence="8">CBS 207.26</strain>
    </source>
</reference>
<dbReference type="PANTHER" id="PTHR33048">
    <property type="entry name" value="PTH11-LIKE INTEGRAL MEMBRANE PROTEIN (AFU_ORTHOLOGUE AFUA_5G11245)"/>
    <property type="match status" value="1"/>
</dbReference>
<evidence type="ECO:0000256" key="5">
    <source>
        <dbReference type="ARBA" id="ARBA00038359"/>
    </source>
</evidence>
<feature type="transmembrane region" description="Helical" evidence="6">
    <location>
        <begin position="216"/>
        <end position="238"/>
    </location>
</feature>
<dbReference type="EMBL" id="ML994637">
    <property type="protein sequence ID" value="KAF2184649.1"/>
    <property type="molecule type" value="Genomic_DNA"/>
</dbReference>
<evidence type="ECO:0000256" key="2">
    <source>
        <dbReference type="ARBA" id="ARBA00022692"/>
    </source>
</evidence>
<dbReference type="OrthoDB" id="5413793at2759"/>
<accession>A0A6A6E250</accession>
<feature type="transmembrane region" description="Helical" evidence="6">
    <location>
        <begin position="6"/>
        <end position="26"/>
    </location>
</feature>
<evidence type="ECO:0000313" key="8">
    <source>
        <dbReference type="EMBL" id="KAF2184649.1"/>
    </source>
</evidence>
<comment type="similarity">
    <text evidence="5">Belongs to the SAT4 family.</text>
</comment>
<feature type="non-terminal residue" evidence="8">
    <location>
        <position position="1"/>
    </location>
</feature>
<feature type="transmembrane region" description="Helical" evidence="6">
    <location>
        <begin position="38"/>
        <end position="57"/>
    </location>
</feature>
<dbReference type="Proteomes" id="UP000800200">
    <property type="component" value="Unassembled WGS sequence"/>
</dbReference>
<feature type="transmembrane region" description="Helical" evidence="6">
    <location>
        <begin position="258"/>
        <end position="280"/>
    </location>
</feature>
<dbReference type="PANTHER" id="PTHR33048:SF157">
    <property type="entry name" value="INTEGRAL MEMBRANE PROTEIN"/>
    <property type="match status" value="1"/>
</dbReference>
<dbReference type="Pfam" id="PF20684">
    <property type="entry name" value="Fung_rhodopsin"/>
    <property type="match status" value="1"/>
</dbReference>
<evidence type="ECO:0000256" key="3">
    <source>
        <dbReference type="ARBA" id="ARBA00022989"/>
    </source>
</evidence>
<keyword evidence="9" id="KW-1185">Reference proteome</keyword>
<dbReference type="InterPro" id="IPR049326">
    <property type="entry name" value="Rhodopsin_dom_fungi"/>
</dbReference>
<feature type="transmembrane region" description="Helical" evidence="6">
    <location>
        <begin position="97"/>
        <end position="115"/>
    </location>
</feature>
<evidence type="ECO:0000256" key="1">
    <source>
        <dbReference type="ARBA" id="ARBA00004141"/>
    </source>
</evidence>
<name>A0A6A6E250_9PEZI</name>
<evidence type="ECO:0000259" key="7">
    <source>
        <dbReference type="Pfam" id="PF20684"/>
    </source>
</evidence>